<gene>
    <name evidence="1" type="ordered locus">LFE_1110</name>
</gene>
<evidence type="ECO:0000313" key="1">
    <source>
        <dbReference type="EMBL" id="BAM06803.1"/>
    </source>
</evidence>
<dbReference type="SUPFAM" id="SSF48452">
    <property type="entry name" value="TPR-like"/>
    <property type="match status" value="1"/>
</dbReference>
<dbReference type="Proteomes" id="UP000007382">
    <property type="component" value="Chromosome"/>
</dbReference>
<accession>I0INF4</accession>
<keyword evidence="2" id="KW-1185">Reference proteome</keyword>
<reference evidence="1 2" key="1">
    <citation type="journal article" date="2012" name="J. Bacteriol.">
        <title>Complete Genome Sequence of Leptospirillum ferrooxidans Strain C2-3, Isolated from a Fresh Volcanic Ash Deposit on the Island of Miyake, Japan.</title>
        <authorList>
            <person name="Fujimura R."/>
            <person name="Sato Y."/>
            <person name="Nishizawa T."/>
            <person name="Oshima K."/>
            <person name="Kim S.-W."/>
            <person name="Hattori M."/>
            <person name="Kamijo T."/>
            <person name="Ohta H."/>
        </authorList>
    </citation>
    <scope>NUCLEOTIDE SEQUENCE [LARGE SCALE GENOMIC DNA]</scope>
    <source>
        <strain evidence="1 2">C2-3</strain>
    </source>
</reference>
<dbReference type="HOGENOM" id="CLU_952484_0_0_0"/>
<dbReference type="PROSITE" id="PS51257">
    <property type="entry name" value="PROKAR_LIPOPROTEIN"/>
    <property type="match status" value="1"/>
</dbReference>
<name>I0INF4_LEPFC</name>
<proteinExistence type="predicted"/>
<evidence type="ECO:0008006" key="3">
    <source>
        <dbReference type="Google" id="ProtNLM"/>
    </source>
</evidence>
<dbReference type="Gene3D" id="1.25.40.10">
    <property type="entry name" value="Tetratricopeptide repeat domain"/>
    <property type="match status" value="1"/>
</dbReference>
<organism evidence="1 2">
    <name type="scientific">Leptospirillum ferrooxidans (strain C2-3)</name>
    <dbReference type="NCBI Taxonomy" id="1162668"/>
    <lineage>
        <taxon>Bacteria</taxon>
        <taxon>Pseudomonadati</taxon>
        <taxon>Nitrospirota</taxon>
        <taxon>Nitrospiria</taxon>
        <taxon>Nitrospirales</taxon>
        <taxon>Nitrospiraceae</taxon>
        <taxon>Leptospirillum</taxon>
    </lineage>
</organism>
<dbReference type="InterPro" id="IPR011990">
    <property type="entry name" value="TPR-like_helical_dom_sf"/>
</dbReference>
<dbReference type="STRING" id="1162668.LFE_1110"/>
<dbReference type="EMBL" id="AP012342">
    <property type="protein sequence ID" value="BAM06803.1"/>
    <property type="molecule type" value="Genomic_DNA"/>
</dbReference>
<reference evidence="2" key="2">
    <citation type="submission" date="2012-03" db="EMBL/GenBank/DDBJ databases">
        <title>The complete genome sequence of the pioneer microbe on fresh volcanic deposit, Leptospirillum ferrooxidans strain C2-3.</title>
        <authorList>
            <person name="Fujimura R."/>
            <person name="Sato Y."/>
            <person name="Nishizawa T."/>
            <person name="Nanba K."/>
            <person name="Oshima K."/>
            <person name="Hattori M."/>
            <person name="Kamijo T."/>
            <person name="Ohta H."/>
        </authorList>
    </citation>
    <scope>NUCLEOTIDE SEQUENCE [LARGE SCALE GENOMIC DNA]</scope>
    <source>
        <strain evidence="2">C2-3</strain>
    </source>
</reference>
<dbReference type="AlphaFoldDB" id="I0INF4"/>
<dbReference type="RefSeq" id="WP_014449293.1">
    <property type="nucleotide sequence ID" value="NC_017094.1"/>
</dbReference>
<evidence type="ECO:0000313" key="2">
    <source>
        <dbReference type="Proteomes" id="UP000007382"/>
    </source>
</evidence>
<dbReference type="PATRIC" id="fig|1162668.3.peg.1287"/>
<protein>
    <recommendedName>
        <fullName evidence="3">Tetratricopeptide repeat protein</fullName>
    </recommendedName>
</protein>
<dbReference type="KEGG" id="lfc:LFE_1110"/>
<sequence>MNRLESLKTLLPKVNQTFVTGFLFLWILATFSSCTEQVSPHKEPVTPTPQELDQLTIQRINHLLAIKNYPAAKKELSRIQNPSLKLSMQNKIRMDWDKNDIRDADEDLKKGLGIESLEKMESLKKRDPVFFKNHPEMIPNELTETYLDSLISTGKEFQALKESKSSFRLPKDLEKSVETDAYAHLAKRRLDEGKDHFALLDIKKGLSIDPSNQKLVEMQSILKKKENHLTEEGFKQYGKQHLRRAIRYWSDALLLSPGDKSLRQNISQAQKMLERLKSLQHIDQNPKYPSGK</sequence>